<evidence type="ECO:0000313" key="2">
    <source>
        <dbReference type="Proteomes" id="UP000595895"/>
    </source>
</evidence>
<name>A0A7T7M997_9ACTO</name>
<keyword evidence="2" id="KW-1185">Reference proteome</keyword>
<dbReference type="AlphaFoldDB" id="A0A7T7M997"/>
<dbReference type="KEGG" id="awe:JG540_09795"/>
<accession>A0A7T7M997</accession>
<dbReference type="Proteomes" id="UP000595895">
    <property type="component" value="Chromosome"/>
</dbReference>
<evidence type="ECO:0000313" key="1">
    <source>
        <dbReference type="EMBL" id="QQM67271.1"/>
    </source>
</evidence>
<dbReference type="RefSeq" id="WP_200275700.1">
    <property type="nucleotide sequence ID" value="NZ_CP066802.1"/>
</dbReference>
<organism evidence="1 2">
    <name type="scientific">Actinomyces weissii</name>
    <dbReference type="NCBI Taxonomy" id="675090"/>
    <lineage>
        <taxon>Bacteria</taxon>
        <taxon>Bacillati</taxon>
        <taxon>Actinomycetota</taxon>
        <taxon>Actinomycetes</taxon>
        <taxon>Actinomycetales</taxon>
        <taxon>Actinomycetaceae</taxon>
        <taxon>Actinomyces</taxon>
    </lineage>
</organism>
<reference evidence="1 2" key="1">
    <citation type="submission" date="2020-12" db="EMBL/GenBank/DDBJ databases">
        <authorList>
            <person name="Zhou J."/>
        </authorList>
    </citation>
    <scope>NUCLEOTIDE SEQUENCE [LARGE SCALE GENOMIC DNA]</scope>
    <source>
        <strain evidence="1 2">CCUG 61299</strain>
    </source>
</reference>
<proteinExistence type="predicted"/>
<protein>
    <submittedName>
        <fullName evidence="1">Uncharacterized protein</fullName>
    </submittedName>
</protein>
<gene>
    <name evidence="1" type="ORF">JG540_09795</name>
</gene>
<dbReference type="EMBL" id="CP066802">
    <property type="protein sequence ID" value="QQM67271.1"/>
    <property type="molecule type" value="Genomic_DNA"/>
</dbReference>
<sequence length="450" mass="48988">MPQSPFIPAKSKLEAVARLYAASDTPAPASPLGPGSKEKKSVLTSTASRFKLDVDSEAAKDMLAEQIITAFGGTWDASYSSTGQTITLAGLNAILALAETRRQDEALAELRRTAPLFPDWFRPARDKLEAVRRISSLTGGRPQELGPGSKERKSVLTDLVENLDLGIDTRLPKTRLAKAIAHRLQSTWNDSCWSTGETITLNGLNAVLAGAENKLIRGYSNFRARLQQEANLLVTALAQACPPHWEGRECVTQMLDAEHSKARQTEWIGWYFEFVGLPALVNAYGGGPQRIGATEFDYARSFVWDLKAHAQIELRAAASVCGQAPLNDRDSILKCVEETGSLGFLVLSGASVPDFDGSFDTWHRQMRGSTTPRTSRSRVLKAAFTPVTVDAYVFEGTDGVERALEEKVLAVFAQGQQQSGAARKQKFTLNLERGRTRGYVKASAPMAEAG</sequence>